<proteinExistence type="predicted"/>
<feature type="transmembrane region" description="Helical" evidence="1">
    <location>
        <begin position="78"/>
        <end position="97"/>
    </location>
</feature>
<feature type="transmembrane region" description="Helical" evidence="1">
    <location>
        <begin position="175"/>
        <end position="193"/>
    </location>
</feature>
<protein>
    <submittedName>
        <fullName evidence="2">Putative integral membrane protein</fullName>
    </submittedName>
</protein>
<comment type="caution">
    <text evidence="2">The sequence shown here is derived from an EMBL/GenBank/DDBJ whole genome shotgun (WGS) entry which is preliminary data.</text>
</comment>
<keyword evidence="1" id="KW-0812">Transmembrane</keyword>
<feature type="transmembrane region" description="Helical" evidence="1">
    <location>
        <begin position="142"/>
        <end position="169"/>
    </location>
</feature>
<feature type="transmembrane region" description="Helical" evidence="1">
    <location>
        <begin position="22"/>
        <end position="46"/>
    </location>
</feature>
<keyword evidence="1" id="KW-0472">Membrane</keyword>
<feature type="transmembrane region" description="Helical" evidence="1">
    <location>
        <begin position="103"/>
        <end position="130"/>
    </location>
</feature>
<dbReference type="EMBL" id="QGQD01000023">
    <property type="protein sequence ID" value="TLD02039.1"/>
    <property type="molecule type" value="Genomic_DNA"/>
</dbReference>
<organism evidence="2 3">
    <name type="scientific">Robinsoniella peoriensis</name>
    <dbReference type="NCBI Taxonomy" id="180332"/>
    <lineage>
        <taxon>Bacteria</taxon>
        <taxon>Bacillati</taxon>
        <taxon>Bacillota</taxon>
        <taxon>Clostridia</taxon>
        <taxon>Lachnospirales</taxon>
        <taxon>Lachnospiraceae</taxon>
        <taxon>Robinsoniella</taxon>
    </lineage>
</organism>
<reference evidence="2 3" key="1">
    <citation type="journal article" date="2019" name="Anaerobe">
        <title>Detection of Robinsoniella peoriensis in multiple bone samples of a trauma patient.</title>
        <authorList>
            <person name="Schrottner P."/>
            <person name="Hartwich K."/>
            <person name="Bunk B."/>
            <person name="Schober I."/>
            <person name="Helbig S."/>
            <person name="Rudolph W.W."/>
            <person name="Gunzer F."/>
        </authorList>
    </citation>
    <scope>NUCLEOTIDE SEQUENCE [LARGE SCALE GENOMIC DNA]</scope>
    <source>
        <strain evidence="2 3">DSM 106044</strain>
    </source>
</reference>
<dbReference type="RefSeq" id="WP_161597284.1">
    <property type="nucleotide sequence ID" value="NZ_QGQD01000023.1"/>
</dbReference>
<accession>A0A4U8QBJ4</accession>
<sequence>MEKLFALDGKFNRFMSKAADLLLLNLMWMICSLPIITIGASTTALFDVLIEMTEDKEAYVVRTYIRYFAKNQKESTKLWLLFLTVQTLLCALFASGFQVGSSVIVAGGMIGEVFFLACTVFAFPLLAWTGDRKLGSLLKKSAFLGVAALPWTGVLLLGSGILIAVTLYYPLPAALLLLFIGVAGISYMMSVIYRHVFQKYGVLRATELRHEVI</sequence>
<evidence type="ECO:0000313" key="3">
    <source>
        <dbReference type="Proteomes" id="UP000306509"/>
    </source>
</evidence>
<dbReference type="InterPro" id="IPR006938">
    <property type="entry name" value="DUF624"/>
</dbReference>
<dbReference type="STRING" id="180332.GCA_000797495_00507"/>
<name>A0A4U8QBJ4_9FIRM</name>
<gene>
    <name evidence="2" type="ORF">DSM106044_01076</name>
</gene>
<dbReference type="Pfam" id="PF04854">
    <property type="entry name" value="DUF624"/>
    <property type="match status" value="1"/>
</dbReference>
<evidence type="ECO:0000256" key="1">
    <source>
        <dbReference type="SAM" id="Phobius"/>
    </source>
</evidence>
<dbReference type="AlphaFoldDB" id="A0A4U8QBJ4"/>
<keyword evidence="3" id="KW-1185">Reference proteome</keyword>
<dbReference type="Proteomes" id="UP000306509">
    <property type="component" value="Unassembled WGS sequence"/>
</dbReference>
<keyword evidence="1" id="KW-1133">Transmembrane helix</keyword>
<evidence type="ECO:0000313" key="2">
    <source>
        <dbReference type="EMBL" id="TLD02039.1"/>
    </source>
</evidence>